<feature type="domain" description="HAMP" evidence="7">
    <location>
        <begin position="334"/>
        <end position="386"/>
    </location>
</feature>
<dbReference type="PROSITE" id="PS50111">
    <property type="entry name" value="CHEMOTAXIS_TRANSDUC_2"/>
    <property type="match status" value="1"/>
</dbReference>
<dbReference type="GO" id="GO:0007165">
    <property type="term" value="P:signal transduction"/>
    <property type="evidence" value="ECO:0007669"/>
    <property type="project" value="UniProtKB-KW"/>
</dbReference>
<gene>
    <name evidence="8" type="ORF">ADM99_08365</name>
</gene>
<dbReference type="Pfam" id="PF00015">
    <property type="entry name" value="MCPsignal"/>
    <property type="match status" value="1"/>
</dbReference>
<dbReference type="SUPFAM" id="SSF58104">
    <property type="entry name" value="Methyl-accepting chemotaxis protein (MCP) signaling domain"/>
    <property type="match status" value="1"/>
</dbReference>
<evidence type="ECO:0000259" key="7">
    <source>
        <dbReference type="PROSITE" id="PS50885"/>
    </source>
</evidence>
<evidence type="ECO:0000313" key="8">
    <source>
        <dbReference type="EMBL" id="KPL72147.1"/>
    </source>
</evidence>
<feature type="coiled-coil region" evidence="4">
    <location>
        <begin position="90"/>
        <end position="117"/>
    </location>
</feature>
<name>A0A0P6XBN3_9CHLR</name>
<accession>A0A0P6XBN3</accession>
<dbReference type="OrthoDB" id="153078at2"/>
<comment type="similarity">
    <text evidence="2">Belongs to the methyl-accepting chemotaxis (MCP) protein family.</text>
</comment>
<reference evidence="8 9" key="1">
    <citation type="submission" date="2015-07" db="EMBL/GenBank/DDBJ databases">
        <title>Genome sequence of Leptolinea tardivitalis DSM 16556.</title>
        <authorList>
            <person name="Hemp J."/>
            <person name="Ward L.M."/>
            <person name="Pace L.A."/>
            <person name="Fischer W.W."/>
        </authorList>
    </citation>
    <scope>NUCLEOTIDE SEQUENCE [LARGE SCALE GENOMIC DNA]</scope>
    <source>
        <strain evidence="8 9">YMTK-2</strain>
    </source>
</reference>
<dbReference type="Pfam" id="PF00672">
    <property type="entry name" value="HAMP"/>
    <property type="match status" value="1"/>
</dbReference>
<dbReference type="PANTHER" id="PTHR32089:SF112">
    <property type="entry name" value="LYSOZYME-LIKE PROTEIN-RELATED"/>
    <property type="match status" value="1"/>
</dbReference>
<evidence type="ECO:0000256" key="5">
    <source>
        <dbReference type="SAM" id="Phobius"/>
    </source>
</evidence>
<evidence type="ECO:0000256" key="3">
    <source>
        <dbReference type="PROSITE-ProRule" id="PRU00284"/>
    </source>
</evidence>
<dbReference type="STRING" id="229920.ADM99_08365"/>
<evidence type="ECO:0000313" key="9">
    <source>
        <dbReference type="Proteomes" id="UP000050430"/>
    </source>
</evidence>
<dbReference type="AlphaFoldDB" id="A0A0P6XBN3"/>
<keyword evidence="5" id="KW-1133">Transmembrane helix</keyword>
<feature type="transmembrane region" description="Helical" evidence="5">
    <location>
        <begin position="310"/>
        <end position="332"/>
    </location>
</feature>
<dbReference type="SMART" id="SM00283">
    <property type="entry name" value="MA"/>
    <property type="match status" value="1"/>
</dbReference>
<dbReference type="PANTHER" id="PTHR32089">
    <property type="entry name" value="METHYL-ACCEPTING CHEMOTAXIS PROTEIN MCPB"/>
    <property type="match status" value="1"/>
</dbReference>
<dbReference type="PROSITE" id="PS50885">
    <property type="entry name" value="HAMP"/>
    <property type="match status" value="1"/>
</dbReference>
<dbReference type="Gene3D" id="1.10.287.950">
    <property type="entry name" value="Methyl-accepting chemotaxis protein"/>
    <property type="match status" value="3"/>
</dbReference>
<dbReference type="Gene3D" id="1.10.8.500">
    <property type="entry name" value="HAMP domain in histidine kinase"/>
    <property type="match status" value="1"/>
</dbReference>
<evidence type="ECO:0000256" key="2">
    <source>
        <dbReference type="ARBA" id="ARBA00029447"/>
    </source>
</evidence>
<protein>
    <recommendedName>
        <fullName evidence="10">Chemotaxis protein</fullName>
    </recommendedName>
</protein>
<dbReference type="InterPro" id="IPR004089">
    <property type="entry name" value="MCPsignal_dom"/>
</dbReference>
<proteinExistence type="inferred from homology"/>
<dbReference type="CDD" id="cd11386">
    <property type="entry name" value="MCP_signal"/>
    <property type="match status" value="1"/>
</dbReference>
<dbReference type="EMBL" id="LGCK01000009">
    <property type="protein sequence ID" value="KPL72147.1"/>
    <property type="molecule type" value="Genomic_DNA"/>
</dbReference>
<sequence>MKNWIRNGSLSRRLMFSTLLPVLLVSLVLGGLGIFIIFQMTGIIQVIVNQRVPTLTNLTSLERTTTQLLQDQKTMITAVTDSRLNFDESKKATQKDIEDLAVTLDQLENVATQYNDQDLLAKIADVKQVTLQYSELFKATLNKVDEQKQLSATMDTTGRKVIELTNAYFKDIASTHTDATAFIIPVLVDILNTTNDAQINQAQYALYKDEKFWQNTENDIRLLFLLYSDLKKLISNESEITRIDEIRTATDEYYSAAKSWNSIDDDLQSVVKQMNVIGSRIQDNSRAAQDSGWAATEASKVQANEISSRVLMINIISLIVAIVISLVLGIILPKSIVKPIRMIDEAARKIADGDIDQHIDFQTNDEIGSLANSFRNMIQYMQDMAATAITISNGDLTIKVNPRSDKDLLGNAFQMMVKSLKEAIALVSASAADLELSSGQLAASAEQASQATQQISVTVQQVALGTSQQAESSAKTAGLVENMSNTMQGVEKGAKEQGLAAAKAADLTSALSEAIQQVEGNTRAVTRDSNTAADAARNGTHIVETTIEGMKRIQAKVGISAAKVQEMGSRSNEIGAIVETIDDIASQTNLLALNAAIEAARAGEHGKGFAVVADEVRKLAERSSNATKEIGSLIKNIQKTVEEAVVAMSEGASEVQNGVKLANESGKALENILKASEAVYTQASQATEATIRMNNFSQELVKSVDDVAQIAEMNTSASEKMKADAEEVNQAIEHIASISEENSASIQQVSASTEEMSAQVQEVTNSAQNLAETAQQMIIMVSRFKIRNN</sequence>
<keyword evidence="5" id="KW-0472">Membrane</keyword>
<evidence type="ECO:0000256" key="4">
    <source>
        <dbReference type="SAM" id="Coils"/>
    </source>
</evidence>
<feature type="domain" description="Methyl-accepting transducer" evidence="6">
    <location>
        <begin position="472"/>
        <end position="708"/>
    </location>
</feature>
<evidence type="ECO:0008006" key="10">
    <source>
        <dbReference type="Google" id="ProtNLM"/>
    </source>
</evidence>
<dbReference type="SUPFAM" id="SSF158472">
    <property type="entry name" value="HAMP domain-like"/>
    <property type="match status" value="1"/>
</dbReference>
<dbReference type="Proteomes" id="UP000050430">
    <property type="component" value="Unassembled WGS sequence"/>
</dbReference>
<dbReference type="CDD" id="cd06225">
    <property type="entry name" value="HAMP"/>
    <property type="match status" value="1"/>
</dbReference>
<feature type="transmembrane region" description="Helical" evidence="5">
    <location>
        <begin position="20"/>
        <end position="48"/>
    </location>
</feature>
<dbReference type="RefSeq" id="WP_062420882.1">
    <property type="nucleotide sequence ID" value="NZ_BBYA01000007.1"/>
</dbReference>
<keyword evidence="5" id="KW-0812">Transmembrane</keyword>
<keyword evidence="1 3" id="KW-0807">Transducer</keyword>
<evidence type="ECO:0000256" key="1">
    <source>
        <dbReference type="ARBA" id="ARBA00023224"/>
    </source>
</evidence>
<dbReference type="InterPro" id="IPR003660">
    <property type="entry name" value="HAMP_dom"/>
</dbReference>
<comment type="caution">
    <text evidence="8">The sequence shown here is derived from an EMBL/GenBank/DDBJ whole genome shotgun (WGS) entry which is preliminary data.</text>
</comment>
<keyword evidence="9" id="KW-1185">Reference proteome</keyword>
<evidence type="ECO:0000259" key="6">
    <source>
        <dbReference type="PROSITE" id="PS50111"/>
    </source>
</evidence>
<dbReference type="GO" id="GO:0016020">
    <property type="term" value="C:membrane"/>
    <property type="evidence" value="ECO:0007669"/>
    <property type="project" value="InterPro"/>
</dbReference>
<dbReference type="SMART" id="SM00304">
    <property type="entry name" value="HAMP"/>
    <property type="match status" value="1"/>
</dbReference>
<keyword evidence="4" id="KW-0175">Coiled coil</keyword>
<organism evidence="8 9">
    <name type="scientific">Leptolinea tardivitalis</name>
    <dbReference type="NCBI Taxonomy" id="229920"/>
    <lineage>
        <taxon>Bacteria</taxon>
        <taxon>Bacillati</taxon>
        <taxon>Chloroflexota</taxon>
        <taxon>Anaerolineae</taxon>
        <taxon>Anaerolineales</taxon>
        <taxon>Anaerolineaceae</taxon>
        <taxon>Leptolinea</taxon>
    </lineage>
</organism>